<keyword evidence="2" id="KW-1133">Transmembrane helix</keyword>
<keyword evidence="4" id="KW-1185">Reference proteome</keyword>
<evidence type="ECO:0000313" key="3">
    <source>
        <dbReference type="EMBL" id="CAD5209330.1"/>
    </source>
</evidence>
<keyword evidence="2" id="KW-0472">Membrane</keyword>
<dbReference type="Proteomes" id="UP000783686">
    <property type="component" value="Unassembled WGS sequence"/>
</dbReference>
<dbReference type="EMBL" id="CAJFCW020000002">
    <property type="protein sequence ID" value="CAG9089039.1"/>
    <property type="molecule type" value="Genomic_DNA"/>
</dbReference>
<evidence type="ECO:0000256" key="2">
    <source>
        <dbReference type="SAM" id="Phobius"/>
    </source>
</evidence>
<accession>A0A811K1X6</accession>
<dbReference type="EMBL" id="CAJFDH010000002">
    <property type="protein sequence ID" value="CAD5209330.1"/>
    <property type="molecule type" value="Genomic_DNA"/>
</dbReference>
<feature type="region of interest" description="Disordered" evidence="1">
    <location>
        <begin position="307"/>
        <end position="345"/>
    </location>
</feature>
<feature type="compositionally biased region" description="Polar residues" evidence="1">
    <location>
        <begin position="310"/>
        <end position="338"/>
    </location>
</feature>
<evidence type="ECO:0000313" key="4">
    <source>
        <dbReference type="Proteomes" id="UP000614601"/>
    </source>
</evidence>
<name>A0A811K1X6_9BILA</name>
<keyword evidence="2" id="KW-0812">Transmembrane</keyword>
<proteinExistence type="predicted"/>
<dbReference type="AlphaFoldDB" id="A0A811K1X6"/>
<sequence length="345" mass="38046">MQFDASFLQKIVAANVLNERGGQVICSKFLSFQHIPKNSTVIRSSTHVCPHYVKGPNVTKFTYDKFDVTDLNYVFSLKDIDNLYAYQNVKGAFIVFNFNRHKPFYVPYSKETKHWMVGSVVLQQGKDERVGFYEGRYLKSINNGNVDLFHEKVIGSTKAGNLWFRNGTCKKFEAKEGNLVGYNCLNPSELLLSLKALKECGATLSDDEASAHDFAILYYEQAPTTTTSTTLATTTEMVTDPDDVFTTSSAQLETPTTTGNVSTDTNDTGLSLLATIAIVVGVVFGLALAISIFIYWKYYLKEKKNEETDITSSKPATSPGNAANDKSSANSPSGNNHGSDGERVC</sequence>
<comment type="caution">
    <text evidence="3">The sequence shown here is derived from an EMBL/GenBank/DDBJ whole genome shotgun (WGS) entry which is preliminary data.</text>
</comment>
<organism evidence="3 4">
    <name type="scientific">Bursaphelenchus okinawaensis</name>
    <dbReference type="NCBI Taxonomy" id="465554"/>
    <lineage>
        <taxon>Eukaryota</taxon>
        <taxon>Metazoa</taxon>
        <taxon>Ecdysozoa</taxon>
        <taxon>Nematoda</taxon>
        <taxon>Chromadorea</taxon>
        <taxon>Rhabditida</taxon>
        <taxon>Tylenchina</taxon>
        <taxon>Tylenchomorpha</taxon>
        <taxon>Aphelenchoidea</taxon>
        <taxon>Aphelenchoididae</taxon>
        <taxon>Bursaphelenchus</taxon>
    </lineage>
</organism>
<feature type="transmembrane region" description="Helical" evidence="2">
    <location>
        <begin position="270"/>
        <end position="296"/>
    </location>
</feature>
<protein>
    <submittedName>
        <fullName evidence="3">Uncharacterized protein</fullName>
    </submittedName>
</protein>
<gene>
    <name evidence="3" type="ORF">BOKJ2_LOCUS2626</name>
</gene>
<reference evidence="3" key="1">
    <citation type="submission" date="2020-09" db="EMBL/GenBank/DDBJ databases">
        <authorList>
            <person name="Kikuchi T."/>
        </authorList>
    </citation>
    <scope>NUCLEOTIDE SEQUENCE</scope>
    <source>
        <strain evidence="3">SH1</strain>
    </source>
</reference>
<dbReference type="Proteomes" id="UP000614601">
    <property type="component" value="Unassembled WGS sequence"/>
</dbReference>
<evidence type="ECO:0000256" key="1">
    <source>
        <dbReference type="SAM" id="MobiDB-lite"/>
    </source>
</evidence>